<reference evidence="2" key="1">
    <citation type="journal article" date="2019" name="Int. J. Syst. Evol. Microbiol.">
        <title>The Global Catalogue of Microorganisms (GCM) 10K type strain sequencing project: providing services to taxonomists for standard genome sequencing and annotation.</title>
        <authorList>
            <consortium name="The Broad Institute Genomics Platform"/>
            <consortium name="The Broad Institute Genome Sequencing Center for Infectious Disease"/>
            <person name="Wu L."/>
            <person name="Ma J."/>
        </authorList>
    </citation>
    <scope>NUCLEOTIDE SEQUENCE [LARGE SCALE GENOMIC DNA]</scope>
    <source>
        <strain evidence="2">TISTR 1906</strain>
    </source>
</reference>
<evidence type="ECO:0000313" key="1">
    <source>
        <dbReference type="EMBL" id="MFD2755704.1"/>
    </source>
</evidence>
<evidence type="ECO:0000313" key="2">
    <source>
        <dbReference type="Proteomes" id="UP001597463"/>
    </source>
</evidence>
<accession>A0ABW5UTA7</accession>
<gene>
    <name evidence="1" type="ORF">ACFSW6_16640</name>
</gene>
<organism evidence="1 2">
    <name type="scientific">Comamonas terrae</name>
    <dbReference type="NCBI Taxonomy" id="673548"/>
    <lineage>
        <taxon>Bacteria</taxon>
        <taxon>Pseudomonadati</taxon>
        <taxon>Pseudomonadota</taxon>
        <taxon>Betaproteobacteria</taxon>
        <taxon>Burkholderiales</taxon>
        <taxon>Comamonadaceae</taxon>
        <taxon>Comamonas</taxon>
    </lineage>
</organism>
<keyword evidence="2" id="KW-1185">Reference proteome</keyword>
<protein>
    <recommendedName>
        <fullName evidence="3">Tail assembly chaperone</fullName>
    </recommendedName>
</protein>
<comment type="caution">
    <text evidence="1">The sequence shown here is derived from an EMBL/GenBank/DDBJ whole genome shotgun (WGS) entry which is preliminary data.</text>
</comment>
<dbReference type="Proteomes" id="UP001597463">
    <property type="component" value="Unassembled WGS sequence"/>
</dbReference>
<dbReference type="RefSeq" id="WP_157082143.1">
    <property type="nucleotide sequence ID" value="NZ_BCNT01000017.1"/>
</dbReference>
<name>A0ABW5UTA7_9BURK</name>
<dbReference type="EMBL" id="JBHUMV010000007">
    <property type="protein sequence ID" value="MFD2755704.1"/>
    <property type="molecule type" value="Genomic_DNA"/>
</dbReference>
<evidence type="ECO:0008006" key="3">
    <source>
        <dbReference type="Google" id="ProtNLM"/>
    </source>
</evidence>
<sequence length="288" mass="31531">MQDKSSLNPRYTIGAAKLPTISSNFTRVTTLELQGLDVKEVMELVSDWCMKEHFSGQAQLDAQGSEATPVDEDRAKRCWIEEREAWQAIKAKLHTLLAGVSAPAAGDTAALEQIADIFSIGSDARKNRNVVVENVRNAFRRARCLDLIEARYFTVQRPPVDWDDEDEGGEECPLNWGQEPEQYAAQFGEAIKRIAPQAPAADALDDEEVLSMSMAILMQRDAEARDAARYRGMRNKLYGENISIGEATLIFKVTGNCPDISEFDAGIDAAIAAQAAAQAAAKEGAQHG</sequence>
<proteinExistence type="predicted"/>